<organism evidence="2 3">
    <name type="scientific">Aliikangiella coralliicola</name>
    <dbReference type="NCBI Taxonomy" id="2592383"/>
    <lineage>
        <taxon>Bacteria</taxon>
        <taxon>Pseudomonadati</taxon>
        <taxon>Pseudomonadota</taxon>
        <taxon>Gammaproteobacteria</taxon>
        <taxon>Oceanospirillales</taxon>
        <taxon>Pleioneaceae</taxon>
        <taxon>Aliikangiella</taxon>
    </lineage>
</organism>
<keyword evidence="3" id="KW-1185">Reference proteome</keyword>
<dbReference type="PANTHER" id="PTHR38780:SF1">
    <property type="entry name" value="PROTEIN TUSC"/>
    <property type="match status" value="1"/>
</dbReference>
<reference evidence="2 3" key="1">
    <citation type="submission" date="2019-07" db="EMBL/GenBank/DDBJ databases">
        <title>Draft genome for Aliikangiella sp. M105.</title>
        <authorList>
            <person name="Wang G."/>
        </authorList>
    </citation>
    <scope>NUCLEOTIDE SEQUENCE [LARGE SCALE GENOMIC DNA]</scope>
    <source>
        <strain evidence="2 3">M105</strain>
    </source>
</reference>
<evidence type="ECO:0000313" key="3">
    <source>
        <dbReference type="Proteomes" id="UP000315439"/>
    </source>
</evidence>
<dbReference type="Gene3D" id="3.40.1260.10">
    <property type="entry name" value="DsrEFH-like"/>
    <property type="match status" value="1"/>
</dbReference>
<evidence type="ECO:0000313" key="2">
    <source>
        <dbReference type="EMBL" id="TQV86499.1"/>
    </source>
</evidence>
<protein>
    <submittedName>
        <fullName evidence="2">Sulfurtransferase complex subunit TusC</fullName>
    </submittedName>
</protein>
<dbReference type="Pfam" id="PF02635">
    <property type="entry name" value="DsrE"/>
    <property type="match status" value="1"/>
</dbReference>
<accession>A0A545UAL4</accession>
<gene>
    <name evidence="2" type="primary">tusC</name>
    <name evidence="2" type="ORF">FLL46_16440</name>
</gene>
<dbReference type="Proteomes" id="UP000315439">
    <property type="component" value="Unassembled WGS sequence"/>
</dbReference>
<proteinExistence type="inferred from homology"/>
<dbReference type="OrthoDB" id="9789418at2"/>
<dbReference type="InterPro" id="IPR027396">
    <property type="entry name" value="DsrEFH-like"/>
</dbReference>
<dbReference type="PANTHER" id="PTHR38780">
    <property type="entry name" value="PROTEIN TUSC"/>
    <property type="match status" value="1"/>
</dbReference>
<dbReference type="EMBL" id="VIKS01000010">
    <property type="protein sequence ID" value="TQV86499.1"/>
    <property type="molecule type" value="Genomic_DNA"/>
</dbReference>
<dbReference type="SUPFAM" id="SSF75169">
    <property type="entry name" value="DsrEFH-like"/>
    <property type="match status" value="1"/>
</dbReference>
<sequence length="122" mass="13781">MTNEQITTCIIIKSPPFSAIDGKEGIDLALVCAAFDQQVNLIFVEQGIFHLIKSQDSNCIDDKLHDKQLNAIEFYDIDKIYVESESLEKFHLTEKHLLSHVDCLPSSDIKTLCHSANQTVIF</sequence>
<dbReference type="RefSeq" id="WP_142932422.1">
    <property type="nucleotide sequence ID" value="NZ_ML660166.1"/>
</dbReference>
<comment type="similarity">
    <text evidence="1">Belongs to the DsrF/TusC family.</text>
</comment>
<keyword evidence="2" id="KW-0808">Transferase</keyword>
<dbReference type="GO" id="GO:0016740">
    <property type="term" value="F:transferase activity"/>
    <property type="evidence" value="ECO:0007669"/>
    <property type="project" value="UniProtKB-KW"/>
</dbReference>
<dbReference type="InterPro" id="IPR003787">
    <property type="entry name" value="Sulphur_relay_DsrE/F-like"/>
</dbReference>
<evidence type="ECO:0000256" key="1">
    <source>
        <dbReference type="ARBA" id="ARBA00005996"/>
    </source>
</evidence>
<dbReference type="NCBIfam" id="TIGR03010">
    <property type="entry name" value="sulf_tusC_dsrF"/>
    <property type="match status" value="1"/>
</dbReference>
<dbReference type="AlphaFoldDB" id="A0A545UAL4"/>
<comment type="caution">
    <text evidence="2">The sequence shown here is derived from an EMBL/GenBank/DDBJ whole genome shotgun (WGS) entry which is preliminary data.</text>
</comment>
<dbReference type="InterPro" id="IPR017462">
    <property type="entry name" value="Sulphur_relay_TusC/DsrF"/>
</dbReference>
<name>A0A545UAL4_9GAMM</name>